<dbReference type="PANTHER" id="PTHR10489">
    <property type="entry name" value="CELL ADHESION MOLECULE"/>
    <property type="match status" value="1"/>
</dbReference>
<feature type="transmembrane region" description="Helical" evidence="17">
    <location>
        <begin position="67"/>
        <end position="87"/>
    </location>
</feature>
<reference evidence="19" key="3">
    <citation type="submission" date="2025-09" db="UniProtKB">
        <authorList>
            <consortium name="Ensembl"/>
        </authorList>
    </citation>
    <scope>IDENTIFICATION</scope>
</reference>
<dbReference type="Gene3D" id="1.20.1070.10">
    <property type="entry name" value="Rhodopsin 7-helix transmembrane proteins"/>
    <property type="match status" value="1"/>
</dbReference>
<keyword evidence="11" id="KW-1015">Disulfide bond</keyword>
<evidence type="ECO:0000256" key="10">
    <source>
        <dbReference type="ARBA" id="ARBA00023136"/>
    </source>
</evidence>
<evidence type="ECO:0000256" key="17">
    <source>
        <dbReference type="SAM" id="Phobius"/>
    </source>
</evidence>
<dbReference type="GeneTree" id="ENSGT01050000244848"/>
<keyword evidence="5" id="KW-0765">Sulfation</keyword>
<reference evidence="19" key="2">
    <citation type="submission" date="2025-08" db="UniProtKB">
        <authorList>
            <consortium name="Ensembl"/>
        </authorList>
    </citation>
    <scope>IDENTIFICATION</scope>
</reference>
<dbReference type="PRINTS" id="PR00657">
    <property type="entry name" value="CCCHEMOKINER"/>
</dbReference>
<dbReference type="GO" id="GO:0006954">
    <property type="term" value="P:inflammatory response"/>
    <property type="evidence" value="ECO:0007669"/>
    <property type="project" value="InterPro"/>
</dbReference>
<dbReference type="GO" id="GO:0006955">
    <property type="term" value="P:immune response"/>
    <property type="evidence" value="ECO:0007669"/>
    <property type="project" value="TreeGrafter"/>
</dbReference>
<evidence type="ECO:0000256" key="16">
    <source>
        <dbReference type="RuleBase" id="RU000688"/>
    </source>
</evidence>
<proteinExistence type="inferred from homology"/>
<dbReference type="PRINTS" id="PR01532">
    <property type="entry name" value="CXCCHMKINER3"/>
</dbReference>
<evidence type="ECO:0000256" key="15">
    <source>
        <dbReference type="ARBA" id="ARBA00030908"/>
    </source>
</evidence>
<keyword evidence="12 16" id="KW-0675">Receptor</keyword>
<feature type="transmembrane region" description="Helical" evidence="17">
    <location>
        <begin position="125"/>
        <end position="153"/>
    </location>
</feature>
<dbReference type="GO" id="GO:0002685">
    <property type="term" value="P:regulation of leukocyte migration"/>
    <property type="evidence" value="ECO:0007669"/>
    <property type="project" value="InterPro"/>
</dbReference>
<dbReference type="AlphaFoldDB" id="A0A8C4T568"/>
<dbReference type="Proteomes" id="UP000694620">
    <property type="component" value="Chromosome 17"/>
</dbReference>
<organism evidence="19 20">
    <name type="scientific">Erpetoichthys calabaricus</name>
    <name type="common">Rope fish</name>
    <name type="synonym">Calamoichthys calabaricus</name>
    <dbReference type="NCBI Taxonomy" id="27687"/>
    <lineage>
        <taxon>Eukaryota</taxon>
        <taxon>Metazoa</taxon>
        <taxon>Chordata</taxon>
        <taxon>Craniata</taxon>
        <taxon>Vertebrata</taxon>
        <taxon>Euteleostomi</taxon>
        <taxon>Actinopterygii</taxon>
        <taxon>Polypteriformes</taxon>
        <taxon>Polypteridae</taxon>
        <taxon>Erpetoichthys</taxon>
    </lineage>
</organism>
<dbReference type="GO" id="GO:0019722">
    <property type="term" value="P:calcium-mediated signaling"/>
    <property type="evidence" value="ECO:0007669"/>
    <property type="project" value="TreeGrafter"/>
</dbReference>
<keyword evidence="14 16" id="KW-0807">Transducer</keyword>
<evidence type="ECO:0000313" key="20">
    <source>
        <dbReference type="Proteomes" id="UP000694620"/>
    </source>
</evidence>
<dbReference type="Ensembl" id="ENSECRT00000024830.1">
    <property type="protein sequence ID" value="ENSECRP00000024297.1"/>
    <property type="gene ID" value="ENSECRG00000016462.1"/>
</dbReference>
<dbReference type="PRINTS" id="PR00237">
    <property type="entry name" value="GPCRRHODOPSN"/>
</dbReference>
<dbReference type="SUPFAM" id="SSF81321">
    <property type="entry name" value="Family A G protein-coupled receptor-like"/>
    <property type="match status" value="1"/>
</dbReference>
<keyword evidence="6" id="KW-0037">Angiogenesis</keyword>
<dbReference type="CDD" id="cd15180">
    <property type="entry name" value="7tmA_CXCR3"/>
    <property type="match status" value="1"/>
</dbReference>
<reference evidence="19" key="1">
    <citation type="submission" date="2021-06" db="EMBL/GenBank/DDBJ databases">
        <authorList>
            <consortium name="Wellcome Sanger Institute Data Sharing"/>
        </authorList>
    </citation>
    <scope>NUCLEOTIDE SEQUENCE [LARGE SCALE GENOMIC DNA]</scope>
</reference>
<dbReference type="InterPro" id="IPR000276">
    <property type="entry name" value="GPCR_Rhodpsn"/>
</dbReference>
<keyword evidence="13" id="KW-0325">Glycoprotein</keyword>
<evidence type="ECO:0000256" key="9">
    <source>
        <dbReference type="ARBA" id="ARBA00023040"/>
    </source>
</evidence>
<dbReference type="InterPro" id="IPR050119">
    <property type="entry name" value="CCR1-9-like"/>
</dbReference>
<dbReference type="GO" id="GO:0016494">
    <property type="term" value="F:C-X-C chemokine receptor activity"/>
    <property type="evidence" value="ECO:0007669"/>
    <property type="project" value="InterPro"/>
</dbReference>
<keyword evidence="7 16" id="KW-0812">Transmembrane</keyword>
<evidence type="ECO:0000313" key="19">
    <source>
        <dbReference type="Ensembl" id="ENSECRP00000024297.1"/>
    </source>
</evidence>
<evidence type="ECO:0000256" key="7">
    <source>
        <dbReference type="ARBA" id="ARBA00022692"/>
    </source>
</evidence>
<name>A0A8C4T568_ERPCA</name>
<evidence type="ECO:0000256" key="3">
    <source>
        <dbReference type="ARBA" id="ARBA00022475"/>
    </source>
</evidence>
<protein>
    <recommendedName>
        <fullName evidence="2">C-X-C chemokine receptor type 3</fullName>
    </recommendedName>
    <alternativeName>
        <fullName evidence="15">Interferon-inducible protein 10 receptor</fullName>
    </alternativeName>
</protein>
<keyword evidence="10 17" id="KW-0472">Membrane</keyword>
<dbReference type="InterPro" id="IPR000355">
    <property type="entry name" value="Chemokine_rcpt"/>
</dbReference>
<sequence length="335" mass="38141">MNSSSAIMDFESTDKITFDILESDVWSLSDGNYSYNYSDNDSDTCCVGQVCSPQDIMKFTTFFLPTFYTMIFILGILGNGLVIAVLLHFKRSWNVTDTFILHLAVADTLLVVTLPFWAVEAVQGWVFGTPFCKIVGATFQVNFYCGIFLLCCISLDRYLSIVHAVQMYSRRKPFAVQASCFCVWAFCILMSIPDLIFMESVKESRQDDRMFCIHFYNSTDAKSWRLSTKLLYHILGFFIPSTVMLFCYSMIMHTLGRSFGQQKQKAMKVILALVLTFFICWTPYNITVFVETLVTHGVVQDSCTRRDSLDIATTITSSLGYMHCCLNPILMPLSE</sequence>
<comment type="similarity">
    <text evidence="16">Belongs to the G-protein coupled receptor 1 family.</text>
</comment>
<evidence type="ECO:0000256" key="12">
    <source>
        <dbReference type="ARBA" id="ARBA00023170"/>
    </source>
</evidence>
<keyword evidence="8 17" id="KW-1133">Transmembrane helix</keyword>
<dbReference type="InterPro" id="IPR017452">
    <property type="entry name" value="GPCR_Rhodpsn_7TM"/>
</dbReference>
<dbReference type="Pfam" id="PF00001">
    <property type="entry name" value="7tm_1"/>
    <property type="match status" value="1"/>
</dbReference>
<evidence type="ECO:0000256" key="14">
    <source>
        <dbReference type="ARBA" id="ARBA00023224"/>
    </source>
</evidence>
<dbReference type="GO" id="GO:0009897">
    <property type="term" value="C:external side of plasma membrane"/>
    <property type="evidence" value="ECO:0007669"/>
    <property type="project" value="TreeGrafter"/>
</dbReference>
<feature type="transmembrane region" description="Helical" evidence="17">
    <location>
        <begin position="174"/>
        <end position="192"/>
    </location>
</feature>
<evidence type="ECO:0000256" key="4">
    <source>
        <dbReference type="ARBA" id="ARBA00022500"/>
    </source>
</evidence>
<evidence type="ECO:0000256" key="5">
    <source>
        <dbReference type="ARBA" id="ARBA00022641"/>
    </source>
</evidence>
<feature type="transmembrane region" description="Helical" evidence="17">
    <location>
        <begin position="230"/>
        <end position="248"/>
    </location>
</feature>
<keyword evidence="4" id="KW-0145">Chemotaxis</keyword>
<gene>
    <name evidence="19" type="primary">cxcr3.1</name>
</gene>
<evidence type="ECO:0000256" key="11">
    <source>
        <dbReference type="ARBA" id="ARBA00023157"/>
    </source>
</evidence>
<dbReference type="InterPro" id="IPR004070">
    <property type="entry name" value="Chemokine_CXCR3"/>
</dbReference>
<dbReference type="PROSITE" id="PS50262">
    <property type="entry name" value="G_PROTEIN_RECEP_F1_2"/>
    <property type="match status" value="1"/>
</dbReference>
<accession>A0A8C4T568</accession>
<feature type="transmembrane region" description="Helical" evidence="17">
    <location>
        <begin position="269"/>
        <end position="286"/>
    </location>
</feature>
<dbReference type="GO" id="GO:0019957">
    <property type="term" value="F:C-C chemokine binding"/>
    <property type="evidence" value="ECO:0007669"/>
    <property type="project" value="TreeGrafter"/>
</dbReference>
<feature type="transmembrane region" description="Helical" evidence="17">
    <location>
        <begin position="99"/>
        <end position="119"/>
    </location>
</feature>
<dbReference type="PROSITE" id="PS00237">
    <property type="entry name" value="G_PROTEIN_RECEP_F1_1"/>
    <property type="match status" value="1"/>
</dbReference>
<evidence type="ECO:0000259" key="18">
    <source>
        <dbReference type="PROSITE" id="PS50262"/>
    </source>
</evidence>
<keyword evidence="20" id="KW-1185">Reference proteome</keyword>
<evidence type="ECO:0000256" key="2">
    <source>
        <dbReference type="ARBA" id="ARBA00020038"/>
    </source>
</evidence>
<keyword evidence="3" id="KW-1003">Cell membrane</keyword>
<dbReference type="GO" id="GO:0007204">
    <property type="term" value="P:positive regulation of cytosolic calcium ion concentration"/>
    <property type="evidence" value="ECO:0007669"/>
    <property type="project" value="TreeGrafter"/>
</dbReference>
<dbReference type="GO" id="GO:0016493">
    <property type="term" value="F:C-C chemokine receptor activity"/>
    <property type="evidence" value="ECO:0007669"/>
    <property type="project" value="TreeGrafter"/>
</dbReference>
<feature type="domain" description="G-protein coupled receptors family 1 profile" evidence="18">
    <location>
        <begin position="78"/>
        <end position="331"/>
    </location>
</feature>
<evidence type="ECO:0000256" key="6">
    <source>
        <dbReference type="ARBA" id="ARBA00022657"/>
    </source>
</evidence>
<dbReference type="PANTHER" id="PTHR10489:SF671">
    <property type="entry name" value="C-X-C CHEMOKINE RECEPTOR TYPE 3"/>
    <property type="match status" value="1"/>
</dbReference>
<evidence type="ECO:0000256" key="13">
    <source>
        <dbReference type="ARBA" id="ARBA00023180"/>
    </source>
</evidence>
<keyword evidence="9 16" id="KW-0297">G-protein coupled receptor</keyword>
<comment type="subcellular location">
    <subcellularLocation>
        <location evidence="1">Cell membrane</location>
        <topology evidence="1">Multi-pass membrane protein</topology>
    </subcellularLocation>
</comment>
<evidence type="ECO:0000256" key="8">
    <source>
        <dbReference type="ARBA" id="ARBA00022989"/>
    </source>
</evidence>
<dbReference type="GO" id="GO:0060326">
    <property type="term" value="P:cell chemotaxis"/>
    <property type="evidence" value="ECO:0007669"/>
    <property type="project" value="TreeGrafter"/>
</dbReference>
<dbReference type="GO" id="GO:0001525">
    <property type="term" value="P:angiogenesis"/>
    <property type="evidence" value="ECO:0007669"/>
    <property type="project" value="UniProtKB-KW"/>
</dbReference>
<evidence type="ECO:0000256" key="1">
    <source>
        <dbReference type="ARBA" id="ARBA00004651"/>
    </source>
</evidence>